<protein>
    <submittedName>
        <fullName evidence="1">Rhodanese-like domain-containing protein</fullName>
    </submittedName>
</protein>
<evidence type="ECO:0000313" key="2">
    <source>
        <dbReference type="Proteomes" id="UP000304953"/>
    </source>
</evidence>
<reference evidence="1" key="1">
    <citation type="submission" date="2019-04" db="EMBL/GenBank/DDBJ databases">
        <title>Microbes associate with the intestines of laboratory mice.</title>
        <authorList>
            <person name="Navarre W."/>
            <person name="Wong E."/>
            <person name="Huang K."/>
            <person name="Tropini C."/>
            <person name="Ng K."/>
            <person name="Yu B."/>
        </authorList>
    </citation>
    <scope>NUCLEOTIDE SEQUENCE</scope>
    <source>
        <strain evidence="1">NM01_1-7b</strain>
    </source>
</reference>
<accession>A0AC61RX80</accession>
<sequence>MGLFKKKLTVNMAINKVRTTENAYLIDCRTKSEYKSGHVSGAINWPADTMTEERTLRRFQDKEAELYLVGSYSQKPEAAVKKFKKMGYRNVEAGGLMEEHHGLLVK</sequence>
<comment type="caution">
    <text evidence="1">The sequence shown here is derived from an EMBL/GenBank/DDBJ whole genome shotgun (WGS) entry which is preliminary data.</text>
</comment>
<gene>
    <name evidence="1" type="ORF">E5329_09810</name>
</gene>
<proteinExistence type="predicted"/>
<name>A0AC61RX80_9FIRM</name>
<dbReference type="EMBL" id="SRYA01000016">
    <property type="protein sequence ID" value="TGY96478.1"/>
    <property type="molecule type" value="Genomic_DNA"/>
</dbReference>
<keyword evidence="2" id="KW-1185">Reference proteome</keyword>
<evidence type="ECO:0000313" key="1">
    <source>
        <dbReference type="EMBL" id="TGY96478.1"/>
    </source>
</evidence>
<dbReference type="Proteomes" id="UP000304953">
    <property type="component" value="Unassembled WGS sequence"/>
</dbReference>
<organism evidence="1 2">
    <name type="scientific">Petralouisia muris</name>
    <dbReference type="NCBI Taxonomy" id="3032872"/>
    <lineage>
        <taxon>Bacteria</taxon>
        <taxon>Bacillati</taxon>
        <taxon>Bacillota</taxon>
        <taxon>Clostridia</taxon>
        <taxon>Lachnospirales</taxon>
        <taxon>Lachnospiraceae</taxon>
        <taxon>Petralouisia</taxon>
    </lineage>
</organism>